<protein>
    <recommendedName>
        <fullName evidence="1">N-acetyltransferase domain-containing protein</fullName>
    </recommendedName>
</protein>
<name>A0ABR2XGF0_9PEZI</name>
<evidence type="ECO:0000313" key="3">
    <source>
        <dbReference type="Proteomes" id="UP001465668"/>
    </source>
</evidence>
<dbReference type="Gene3D" id="3.40.630.30">
    <property type="match status" value="1"/>
</dbReference>
<dbReference type="InterPro" id="IPR000182">
    <property type="entry name" value="GNAT_dom"/>
</dbReference>
<comment type="caution">
    <text evidence="2">The sequence shown here is derived from an EMBL/GenBank/DDBJ whole genome shotgun (WGS) entry which is preliminary data.</text>
</comment>
<evidence type="ECO:0000259" key="1">
    <source>
        <dbReference type="Pfam" id="PF13673"/>
    </source>
</evidence>
<dbReference type="SUPFAM" id="SSF55729">
    <property type="entry name" value="Acyl-CoA N-acyltransferases (Nat)"/>
    <property type="match status" value="1"/>
</dbReference>
<proteinExistence type="predicted"/>
<keyword evidence="3" id="KW-1185">Reference proteome</keyword>
<dbReference type="InterPro" id="IPR016181">
    <property type="entry name" value="Acyl_CoA_acyltransferase"/>
</dbReference>
<feature type="domain" description="N-acetyltransferase" evidence="1">
    <location>
        <begin position="152"/>
        <end position="207"/>
    </location>
</feature>
<evidence type="ECO:0000313" key="2">
    <source>
        <dbReference type="EMBL" id="KAK9772791.1"/>
    </source>
</evidence>
<dbReference type="EMBL" id="JARVKM010000057">
    <property type="protein sequence ID" value="KAK9772791.1"/>
    <property type="molecule type" value="Genomic_DNA"/>
</dbReference>
<reference evidence="2 3" key="1">
    <citation type="submission" date="2024-02" db="EMBL/GenBank/DDBJ databases">
        <title>First draft genome assembly of two strains of Seiridium cardinale.</title>
        <authorList>
            <person name="Emiliani G."/>
            <person name="Scali E."/>
        </authorList>
    </citation>
    <scope>NUCLEOTIDE SEQUENCE [LARGE SCALE GENOMIC DNA]</scope>
    <source>
        <strain evidence="2 3">BM-138-000479</strain>
    </source>
</reference>
<accession>A0ABR2XGF0</accession>
<sequence length="228" mass="25980">MNASKVDIIDLTGVGLPRQDCQKAAVWMAKAFAQAPATPALTIFFGDASYESNVEMHETFWSSHLNQITMSGMLIGAREDGEWRGFRAFFEPGKSRLPYVTGYRLAKNEDWDRFLELAGQVEYISRLQEWGEKSSSNNKEFGLTPSEYYTTSIIVVDPAHQRKGIGHLLDEYTRKVVREAKRLLHVRTHENILPFYIAQGYRLIASPIYTLAGSDPFNVHFLIHDTFL</sequence>
<gene>
    <name evidence="2" type="ORF">SCAR479_10476</name>
</gene>
<organism evidence="2 3">
    <name type="scientific">Seiridium cardinale</name>
    <dbReference type="NCBI Taxonomy" id="138064"/>
    <lineage>
        <taxon>Eukaryota</taxon>
        <taxon>Fungi</taxon>
        <taxon>Dikarya</taxon>
        <taxon>Ascomycota</taxon>
        <taxon>Pezizomycotina</taxon>
        <taxon>Sordariomycetes</taxon>
        <taxon>Xylariomycetidae</taxon>
        <taxon>Amphisphaeriales</taxon>
        <taxon>Sporocadaceae</taxon>
        <taxon>Seiridium</taxon>
    </lineage>
</organism>
<dbReference type="Proteomes" id="UP001465668">
    <property type="component" value="Unassembled WGS sequence"/>
</dbReference>
<dbReference type="Pfam" id="PF13673">
    <property type="entry name" value="Acetyltransf_10"/>
    <property type="match status" value="1"/>
</dbReference>